<feature type="binding site" evidence="2">
    <location>
        <position position="34"/>
    </location>
    <ligand>
        <name>Mg(2+)</name>
        <dbReference type="ChEBI" id="CHEBI:18420"/>
    </ligand>
</feature>
<feature type="binding site" evidence="2">
    <location>
        <begin position="35"/>
        <end position="38"/>
    </location>
    <ligand>
        <name>substrate</name>
    </ligand>
</feature>
<dbReference type="NCBIfam" id="NF011405">
    <property type="entry name" value="PRK14830.1"/>
    <property type="match status" value="1"/>
</dbReference>
<name>A0ABW8TDS3_9CLOT</name>
<comment type="function">
    <text evidence="2">Catalyzes the condensation of isopentenyl diphosphate (IPP) with allylic pyrophosphates generating different type of terpenoids.</text>
</comment>
<dbReference type="PANTHER" id="PTHR10291:SF0">
    <property type="entry name" value="DEHYDRODOLICHYL DIPHOSPHATE SYNTHASE 2"/>
    <property type="match status" value="1"/>
</dbReference>
<comment type="subunit">
    <text evidence="2">Homodimer.</text>
</comment>
<keyword evidence="1 2" id="KW-0808">Transferase</keyword>
<feature type="binding site" evidence="2">
    <location>
        <position position="39"/>
    </location>
    <ligand>
        <name>substrate</name>
    </ligand>
</feature>
<dbReference type="RefSeq" id="WP_406786531.1">
    <property type="nucleotide sequence ID" value="NZ_JBJIAA010000004.1"/>
</dbReference>
<evidence type="ECO:0000256" key="1">
    <source>
        <dbReference type="ARBA" id="ARBA00022679"/>
    </source>
</evidence>
<dbReference type="EMBL" id="JBJIAA010000004">
    <property type="protein sequence ID" value="MFL0249862.1"/>
    <property type="molecule type" value="Genomic_DNA"/>
</dbReference>
<dbReference type="GO" id="GO:0016740">
    <property type="term" value="F:transferase activity"/>
    <property type="evidence" value="ECO:0007669"/>
    <property type="project" value="UniProtKB-KW"/>
</dbReference>
<dbReference type="Pfam" id="PF01255">
    <property type="entry name" value="Prenyltransf"/>
    <property type="match status" value="1"/>
</dbReference>
<keyword evidence="4" id="KW-1185">Reference proteome</keyword>
<dbReference type="InterPro" id="IPR036424">
    <property type="entry name" value="UPP_synth-like_sf"/>
</dbReference>
<feature type="binding site" evidence="2">
    <location>
        <position position="85"/>
    </location>
    <ligand>
        <name>substrate</name>
    </ligand>
</feature>
<dbReference type="CDD" id="cd00475">
    <property type="entry name" value="Cis_IPPS"/>
    <property type="match status" value="1"/>
</dbReference>
<gene>
    <name evidence="3" type="ORF">ACJDT4_05460</name>
</gene>
<accession>A0ABW8TDS3</accession>
<feature type="binding site" evidence="2">
    <location>
        <position position="83"/>
    </location>
    <ligand>
        <name>substrate</name>
    </ligand>
</feature>
<dbReference type="PROSITE" id="PS01066">
    <property type="entry name" value="UPP_SYNTHASE"/>
    <property type="match status" value="1"/>
</dbReference>
<feature type="binding site" evidence="2">
    <location>
        <begin position="211"/>
        <end position="213"/>
    </location>
    <ligand>
        <name>substrate</name>
    </ligand>
</feature>
<feature type="active site" evidence="2">
    <location>
        <position position="34"/>
    </location>
</feature>
<dbReference type="InterPro" id="IPR018520">
    <property type="entry name" value="UPP_synth-like_CS"/>
</dbReference>
<dbReference type="EC" id="2.5.1.-" evidence="2"/>
<dbReference type="NCBIfam" id="TIGR00055">
    <property type="entry name" value="uppS"/>
    <property type="match status" value="1"/>
</dbReference>
<dbReference type="Proteomes" id="UP001623592">
    <property type="component" value="Unassembled WGS sequence"/>
</dbReference>
<dbReference type="PANTHER" id="PTHR10291">
    <property type="entry name" value="DEHYDRODOLICHYL DIPHOSPHATE SYNTHASE FAMILY MEMBER"/>
    <property type="match status" value="1"/>
</dbReference>
<keyword evidence="2" id="KW-0460">Magnesium</keyword>
<sequence length="263" mass="30473">MWKFLNGTNKKEVNDVSVKIDMNNIPVHIAIIMDGNGRWAKQKNLPRTLGHKAGVETLKKIVRECSDIGVKYLTVYAFSTENWKRPKDEVSGLMKLLVEYLKNELNELNENNVIIRTIGNIYKLPKPCIDILNESIEDTKNNSGLVLNLALNYGGRYEILRAVKNIFNDYEKGLISDEDMRNLDDNKFEEYLYTKGIPDPDVIIRPSGEQRLSNFLLWQCAYSEFWYSNINWPDFSINDLHKAISDYQNRDRRFGGVNNGENK</sequence>
<evidence type="ECO:0000313" key="4">
    <source>
        <dbReference type="Proteomes" id="UP001623592"/>
    </source>
</evidence>
<feature type="active site" description="Proton acceptor" evidence="2">
    <location>
        <position position="82"/>
    </location>
</feature>
<proteinExistence type="inferred from homology"/>
<protein>
    <recommendedName>
        <fullName evidence="2">Isoprenyl transferase</fullName>
        <ecNumber evidence="2">2.5.1.-</ecNumber>
    </recommendedName>
</protein>
<dbReference type="InterPro" id="IPR001441">
    <property type="entry name" value="UPP_synth-like"/>
</dbReference>
<dbReference type="HAMAP" id="MF_01139">
    <property type="entry name" value="ISPT"/>
    <property type="match status" value="1"/>
</dbReference>
<feature type="binding site" evidence="2">
    <location>
        <begin position="79"/>
        <end position="81"/>
    </location>
    <ligand>
        <name>substrate</name>
    </ligand>
</feature>
<comment type="caution">
    <text evidence="3">The sequence shown here is derived from an EMBL/GenBank/DDBJ whole genome shotgun (WGS) entry which is preliminary data.</text>
</comment>
<dbReference type="Gene3D" id="3.40.1180.10">
    <property type="entry name" value="Decaprenyl diphosphate synthase-like"/>
    <property type="match status" value="1"/>
</dbReference>
<feature type="binding site" evidence="2">
    <location>
        <position position="51"/>
    </location>
    <ligand>
        <name>substrate</name>
    </ligand>
</feature>
<organism evidence="3 4">
    <name type="scientific">Clostridium neuense</name>
    <dbReference type="NCBI Taxonomy" id="1728934"/>
    <lineage>
        <taxon>Bacteria</taxon>
        <taxon>Bacillati</taxon>
        <taxon>Bacillota</taxon>
        <taxon>Clostridia</taxon>
        <taxon>Eubacteriales</taxon>
        <taxon>Clostridiaceae</taxon>
        <taxon>Clostridium</taxon>
    </lineage>
</organism>
<evidence type="ECO:0000256" key="2">
    <source>
        <dbReference type="HAMAP-Rule" id="MF_01139"/>
    </source>
</evidence>
<feature type="binding site" evidence="2">
    <location>
        <position position="224"/>
    </location>
    <ligand>
        <name>Mg(2+)</name>
        <dbReference type="ChEBI" id="CHEBI:18420"/>
    </ligand>
</feature>
<dbReference type="SUPFAM" id="SSF64005">
    <property type="entry name" value="Undecaprenyl diphosphate synthase"/>
    <property type="match status" value="1"/>
</dbReference>
<evidence type="ECO:0000313" key="3">
    <source>
        <dbReference type="EMBL" id="MFL0249862.1"/>
    </source>
</evidence>
<comment type="cofactor">
    <cofactor evidence="2">
        <name>Mg(2+)</name>
        <dbReference type="ChEBI" id="CHEBI:18420"/>
    </cofactor>
    <text evidence="2">Binds 2 magnesium ions per subunit.</text>
</comment>
<comment type="similarity">
    <text evidence="2">Belongs to the UPP synthase family.</text>
</comment>
<reference evidence="3 4" key="1">
    <citation type="submission" date="2024-11" db="EMBL/GenBank/DDBJ databases">
        <authorList>
            <person name="Heng Y.C."/>
            <person name="Lim A.C.H."/>
            <person name="Lee J.K.Y."/>
            <person name="Kittelmann S."/>
        </authorList>
    </citation>
    <scope>NUCLEOTIDE SEQUENCE [LARGE SCALE GENOMIC DNA]</scope>
    <source>
        <strain evidence="3 4">WILCCON 0114</strain>
    </source>
</reference>
<feature type="binding site" evidence="2">
    <location>
        <position position="205"/>
    </location>
    <ligand>
        <name>substrate</name>
    </ligand>
</feature>
<feature type="binding site" evidence="2">
    <location>
        <position position="47"/>
    </location>
    <ligand>
        <name>substrate</name>
    </ligand>
</feature>
<keyword evidence="2" id="KW-0479">Metal-binding</keyword>